<name>A0A4Q9GUK8_9MICO</name>
<dbReference type="AlphaFoldDB" id="A0A4Q9GUK8"/>
<protein>
    <recommendedName>
        <fullName evidence="2">histidine kinase</fullName>
        <ecNumber evidence="2">2.7.13.3</ecNumber>
    </recommendedName>
</protein>
<reference evidence="13" key="1">
    <citation type="submission" date="2019-02" db="EMBL/GenBank/DDBJ databases">
        <title>Glaciihabitans arcticus sp. nov., a psychrotolerant bacterium isolated from polar soil.</title>
        <authorList>
            <person name="Dahal R.H."/>
        </authorList>
    </citation>
    <scope>NUCLEOTIDE SEQUENCE [LARGE SCALE GENOMIC DNA]</scope>
    <source>
        <strain evidence="13">RP-3-7</strain>
    </source>
</reference>
<comment type="caution">
    <text evidence="12">The sequence shown here is derived from an EMBL/GenBank/DDBJ whole genome shotgun (WGS) entry which is preliminary data.</text>
</comment>
<keyword evidence="13" id="KW-1185">Reference proteome</keyword>
<evidence type="ECO:0000256" key="8">
    <source>
        <dbReference type="ARBA" id="ARBA00023012"/>
    </source>
</evidence>
<dbReference type="EMBL" id="SISG01000001">
    <property type="protein sequence ID" value="TBN57894.1"/>
    <property type="molecule type" value="Genomic_DNA"/>
</dbReference>
<keyword evidence="6" id="KW-0418">Kinase</keyword>
<keyword evidence="8" id="KW-0902">Two-component regulatory system</keyword>
<accession>A0A4Q9GUK8</accession>
<feature type="transmembrane region" description="Helical" evidence="9">
    <location>
        <begin position="42"/>
        <end position="67"/>
    </location>
</feature>
<keyword evidence="9" id="KW-1133">Transmembrane helix</keyword>
<gene>
    <name evidence="12" type="ORF">EYE40_11090</name>
</gene>
<evidence type="ECO:0000259" key="10">
    <source>
        <dbReference type="Pfam" id="PF02518"/>
    </source>
</evidence>
<evidence type="ECO:0000256" key="9">
    <source>
        <dbReference type="SAM" id="Phobius"/>
    </source>
</evidence>
<dbReference type="PANTHER" id="PTHR24421:SF10">
    <property type="entry name" value="NITRATE_NITRITE SENSOR PROTEIN NARQ"/>
    <property type="match status" value="1"/>
</dbReference>
<organism evidence="12 13">
    <name type="scientific">Glaciihabitans arcticus</name>
    <dbReference type="NCBI Taxonomy" id="2668039"/>
    <lineage>
        <taxon>Bacteria</taxon>
        <taxon>Bacillati</taxon>
        <taxon>Actinomycetota</taxon>
        <taxon>Actinomycetes</taxon>
        <taxon>Micrococcales</taxon>
        <taxon>Microbacteriaceae</taxon>
        <taxon>Glaciihabitans</taxon>
    </lineage>
</organism>
<evidence type="ECO:0000256" key="3">
    <source>
        <dbReference type="ARBA" id="ARBA00022553"/>
    </source>
</evidence>
<sequence>MRTAPLLPARVNLTLDLVLALLFGAFGLWVTTARLLPRATWLALVIMIAALICRRIAPSVALGLAWLSAMAQIATDQDISFLQIGTVIVLYSAVAHGRKWLLVIAAMSVLIGTVVAVIYLAPSYSWAWNVIPADTGSLRRRVAVLVIVPGSVLGGAWLAGLAARLLRQRQAITDARLAAEEESRRLAVLATLANDKAELARDVHDVIGHSLAVIIAQSDSVQYIDASDDAAMRKAAAAIADTARRSLGEVRQVLSDIEAVDTGQLSLRHNLDGLIENVTRAGARIDSTVAGDPLPLDALRAETAHRVLQEGLTNALKYSDRASAIRVSRRWTADALQIEVRNLVPVGGAPTIGEHSGSGLAGMRQRLERVGGQLQYGITDEGRGGSFILAARLPVAAL</sequence>
<keyword evidence="7" id="KW-0067">ATP-binding</keyword>
<evidence type="ECO:0000256" key="7">
    <source>
        <dbReference type="ARBA" id="ARBA00022840"/>
    </source>
</evidence>
<feature type="transmembrane region" description="Helical" evidence="9">
    <location>
        <begin position="79"/>
        <end position="95"/>
    </location>
</feature>
<feature type="domain" description="Histidine kinase/HSP90-like ATPase" evidence="10">
    <location>
        <begin position="303"/>
        <end position="390"/>
    </location>
</feature>
<dbReference type="Proteomes" id="UP000294194">
    <property type="component" value="Unassembled WGS sequence"/>
</dbReference>
<dbReference type="Pfam" id="PF07730">
    <property type="entry name" value="HisKA_3"/>
    <property type="match status" value="1"/>
</dbReference>
<dbReference type="GO" id="GO:0000155">
    <property type="term" value="F:phosphorelay sensor kinase activity"/>
    <property type="evidence" value="ECO:0007669"/>
    <property type="project" value="InterPro"/>
</dbReference>
<evidence type="ECO:0000256" key="5">
    <source>
        <dbReference type="ARBA" id="ARBA00022741"/>
    </source>
</evidence>
<dbReference type="SUPFAM" id="SSF55874">
    <property type="entry name" value="ATPase domain of HSP90 chaperone/DNA topoisomerase II/histidine kinase"/>
    <property type="match status" value="1"/>
</dbReference>
<dbReference type="GO" id="GO:0046983">
    <property type="term" value="F:protein dimerization activity"/>
    <property type="evidence" value="ECO:0007669"/>
    <property type="project" value="InterPro"/>
</dbReference>
<keyword evidence="3" id="KW-0597">Phosphoprotein</keyword>
<dbReference type="PANTHER" id="PTHR24421">
    <property type="entry name" value="NITRATE/NITRITE SENSOR PROTEIN NARX-RELATED"/>
    <property type="match status" value="1"/>
</dbReference>
<dbReference type="Pfam" id="PF02518">
    <property type="entry name" value="HATPase_c"/>
    <property type="match status" value="1"/>
</dbReference>
<dbReference type="CDD" id="cd16917">
    <property type="entry name" value="HATPase_UhpB-NarQ-NarX-like"/>
    <property type="match status" value="1"/>
</dbReference>
<dbReference type="GO" id="GO:0005524">
    <property type="term" value="F:ATP binding"/>
    <property type="evidence" value="ECO:0007669"/>
    <property type="project" value="UniProtKB-KW"/>
</dbReference>
<keyword evidence="9" id="KW-0812">Transmembrane</keyword>
<evidence type="ECO:0000313" key="13">
    <source>
        <dbReference type="Proteomes" id="UP000294194"/>
    </source>
</evidence>
<keyword evidence="4" id="KW-0808">Transferase</keyword>
<comment type="catalytic activity">
    <reaction evidence="1">
        <text>ATP + protein L-histidine = ADP + protein N-phospho-L-histidine.</text>
        <dbReference type="EC" id="2.7.13.3"/>
    </reaction>
</comment>
<dbReference type="InterPro" id="IPR003594">
    <property type="entry name" value="HATPase_dom"/>
</dbReference>
<feature type="transmembrane region" description="Helical" evidence="9">
    <location>
        <begin position="12"/>
        <end position="30"/>
    </location>
</feature>
<feature type="domain" description="Signal transduction histidine kinase subgroup 3 dimerisation and phosphoacceptor" evidence="11">
    <location>
        <begin position="197"/>
        <end position="258"/>
    </location>
</feature>
<evidence type="ECO:0000259" key="11">
    <source>
        <dbReference type="Pfam" id="PF07730"/>
    </source>
</evidence>
<evidence type="ECO:0000256" key="2">
    <source>
        <dbReference type="ARBA" id="ARBA00012438"/>
    </source>
</evidence>
<feature type="transmembrane region" description="Helical" evidence="9">
    <location>
        <begin position="100"/>
        <end position="122"/>
    </location>
</feature>
<keyword evidence="5" id="KW-0547">Nucleotide-binding</keyword>
<dbReference type="RefSeq" id="WP_130982003.1">
    <property type="nucleotide sequence ID" value="NZ_SISG01000001.1"/>
</dbReference>
<dbReference type="InterPro" id="IPR011712">
    <property type="entry name" value="Sig_transdc_His_kin_sub3_dim/P"/>
</dbReference>
<dbReference type="Gene3D" id="3.30.565.10">
    <property type="entry name" value="Histidine kinase-like ATPase, C-terminal domain"/>
    <property type="match status" value="1"/>
</dbReference>
<evidence type="ECO:0000256" key="1">
    <source>
        <dbReference type="ARBA" id="ARBA00000085"/>
    </source>
</evidence>
<keyword evidence="9" id="KW-0472">Membrane</keyword>
<evidence type="ECO:0000313" key="12">
    <source>
        <dbReference type="EMBL" id="TBN57894.1"/>
    </source>
</evidence>
<dbReference type="InterPro" id="IPR036890">
    <property type="entry name" value="HATPase_C_sf"/>
</dbReference>
<evidence type="ECO:0000256" key="6">
    <source>
        <dbReference type="ARBA" id="ARBA00022777"/>
    </source>
</evidence>
<proteinExistence type="predicted"/>
<dbReference type="GO" id="GO:0016020">
    <property type="term" value="C:membrane"/>
    <property type="evidence" value="ECO:0007669"/>
    <property type="project" value="InterPro"/>
</dbReference>
<dbReference type="Gene3D" id="1.20.5.1930">
    <property type="match status" value="1"/>
</dbReference>
<dbReference type="EC" id="2.7.13.3" evidence="2"/>
<evidence type="ECO:0000256" key="4">
    <source>
        <dbReference type="ARBA" id="ARBA00022679"/>
    </source>
</evidence>
<dbReference type="InterPro" id="IPR050482">
    <property type="entry name" value="Sensor_HK_TwoCompSys"/>
</dbReference>
<feature type="transmembrane region" description="Helical" evidence="9">
    <location>
        <begin position="142"/>
        <end position="166"/>
    </location>
</feature>